<dbReference type="EMBL" id="BLXT01005502">
    <property type="protein sequence ID" value="GFO23121.1"/>
    <property type="molecule type" value="Genomic_DNA"/>
</dbReference>
<accession>A0AAV4BRL5</accession>
<evidence type="ECO:0000313" key="2">
    <source>
        <dbReference type="EMBL" id="GFO23121.1"/>
    </source>
</evidence>
<gene>
    <name evidence="2" type="ORF">PoB_004962600</name>
</gene>
<reference evidence="2 3" key="1">
    <citation type="journal article" date="2021" name="Elife">
        <title>Chloroplast acquisition without the gene transfer in kleptoplastic sea slugs, Plakobranchus ocellatus.</title>
        <authorList>
            <person name="Maeda T."/>
            <person name="Takahashi S."/>
            <person name="Yoshida T."/>
            <person name="Shimamura S."/>
            <person name="Takaki Y."/>
            <person name="Nagai Y."/>
            <person name="Toyoda A."/>
            <person name="Suzuki Y."/>
            <person name="Arimoto A."/>
            <person name="Ishii H."/>
            <person name="Satoh N."/>
            <person name="Nishiyama T."/>
            <person name="Hasebe M."/>
            <person name="Maruyama T."/>
            <person name="Minagawa J."/>
            <person name="Obokata J."/>
            <person name="Shigenobu S."/>
        </authorList>
    </citation>
    <scope>NUCLEOTIDE SEQUENCE [LARGE SCALE GENOMIC DNA]</scope>
</reference>
<dbReference type="AlphaFoldDB" id="A0AAV4BRL5"/>
<comment type="caution">
    <text evidence="2">The sequence shown here is derived from an EMBL/GenBank/DDBJ whole genome shotgun (WGS) entry which is preliminary data.</text>
</comment>
<protein>
    <submittedName>
        <fullName evidence="2">Uncharacterized protein</fullName>
    </submittedName>
</protein>
<feature type="chain" id="PRO_5043573599" evidence="1">
    <location>
        <begin position="21"/>
        <end position="105"/>
    </location>
</feature>
<organism evidence="2 3">
    <name type="scientific">Plakobranchus ocellatus</name>
    <dbReference type="NCBI Taxonomy" id="259542"/>
    <lineage>
        <taxon>Eukaryota</taxon>
        <taxon>Metazoa</taxon>
        <taxon>Spiralia</taxon>
        <taxon>Lophotrochozoa</taxon>
        <taxon>Mollusca</taxon>
        <taxon>Gastropoda</taxon>
        <taxon>Heterobranchia</taxon>
        <taxon>Euthyneura</taxon>
        <taxon>Panpulmonata</taxon>
        <taxon>Sacoglossa</taxon>
        <taxon>Placobranchoidea</taxon>
        <taxon>Plakobranchidae</taxon>
        <taxon>Plakobranchus</taxon>
    </lineage>
</organism>
<keyword evidence="1" id="KW-0732">Signal</keyword>
<sequence length="105" mass="11899">MKTWACTCTVVCRMFIALNSECVNSKVITPDGLSLHSDVIVLIATFCAAKAQIINELHIKGWDNLQADFESKIPGSKTLVELQRLLRQCLRMYWLFRACLAMTFT</sequence>
<feature type="signal peptide" evidence="1">
    <location>
        <begin position="1"/>
        <end position="20"/>
    </location>
</feature>
<evidence type="ECO:0000313" key="3">
    <source>
        <dbReference type="Proteomes" id="UP000735302"/>
    </source>
</evidence>
<dbReference type="Proteomes" id="UP000735302">
    <property type="component" value="Unassembled WGS sequence"/>
</dbReference>
<name>A0AAV4BRL5_9GAST</name>
<proteinExistence type="predicted"/>
<evidence type="ECO:0000256" key="1">
    <source>
        <dbReference type="SAM" id="SignalP"/>
    </source>
</evidence>
<keyword evidence="3" id="KW-1185">Reference proteome</keyword>